<dbReference type="eggNOG" id="ENOG502S0Y1">
    <property type="taxonomic scope" value="Eukaryota"/>
</dbReference>
<dbReference type="Proteomes" id="UP000011715">
    <property type="component" value="Unassembled WGS sequence"/>
</dbReference>
<dbReference type="EMBL" id="ADBL01000192">
    <property type="status" value="NOT_ANNOTATED_CDS"/>
    <property type="molecule type" value="Genomic_DNA"/>
</dbReference>
<reference evidence="1" key="2">
    <citation type="submission" date="2010-05" db="EMBL/GenBank/DDBJ databases">
        <title>The Genome Sequence of Magnaporthe poae strain ATCC 64411.</title>
        <authorList>
            <consortium name="The Broad Institute Genome Sequencing Platform"/>
            <consortium name="Broad Institute Genome Sequencing Center for Infectious Disease"/>
            <person name="Ma L.-J."/>
            <person name="Dead R."/>
            <person name="Young S."/>
            <person name="Zeng Q."/>
            <person name="Koehrsen M."/>
            <person name="Alvarado L."/>
            <person name="Berlin A."/>
            <person name="Chapman S.B."/>
            <person name="Chen Z."/>
            <person name="Freedman E."/>
            <person name="Gellesch M."/>
            <person name="Goldberg J."/>
            <person name="Griggs A."/>
            <person name="Gujja S."/>
            <person name="Heilman E.R."/>
            <person name="Heiman D."/>
            <person name="Hepburn T."/>
            <person name="Howarth C."/>
            <person name="Jen D."/>
            <person name="Larson L."/>
            <person name="Mehta T."/>
            <person name="Neiman D."/>
            <person name="Pearson M."/>
            <person name="Roberts A."/>
            <person name="Saif S."/>
            <person name="Shea T."/>
            <person name="Shenoy N."/>
            <person name="Sisk P."/>
            <person name="Stolte C."/>
            <person name="Sykes S."/>
            <person name="Walk T."/>
            <person name="White J."/>
            <person name="Yandava C."/>
            <person name="Haas B."/>
            <person name="Nusbaum C."/>
            <person name="Birren B."/>
        </authorList>
    </citation>
    <scope>NUCLEOTIDE SEQUENCE</scope>
    <source>
        <strain evidence="1">ATCC 64411</strain>
    </source>
</reference>
<dbReference type="EMBL" id="GL876966">
    <property type="protein sequence ID" value="KLU81741.1"/>
    <property type="molecule type" value="Genomic_DNA"/>
</dbReference>
<reference evidence="2" key="4">
    <citation type="journal article" date="2015" name="G3 (Bethesda)">
        <title>Genome sequences of three phytopathogenic species of the Magnaporthaceae family of fungi.</title>
        <authorList>
            <person name="Okagaki L.H."/>
            <person name="Nunes C.C."/>
            <person name="Sailsbery J."/>
            <person name="Clay B."/>
            <person name="Brown D."/>
            <person name="John T."/>
            <person name="Oh Y."/>
            <person name="Young N."/>
            <person name="Fitzgerald M."/>
            <person name="Haas B.J."/>
            <person name="Zeng Q."/>
            <person name="Young S."/>
            <person name="Adiconis X."/>
            <person name="Fan L."/>
            <person name="Levin J.Z."/>
            <person name="Mitchell T.K."/>
            <person name="Okubara P.A."/>
            <person name="Farman M.L."/>
            <person name="Kohn L.M."/>
            <person name="Birren B."/>
            <person name="Ma L.-J."/>
            <person name="Dean R.A."/>
        </authorList>
    </citation>
    <scope>NUCLEOTIDE SEQUENCE</scope>
    <source>
        <strain evidence="2">ATCC 64411 / 73-15</strain>
    </source>
</reference>
<dbReference type="OrthoDB" id="2687876at2759"/>
<accession>A0A0C4DM22</accession>
<organism evidence="2 3">
    <name type="scientific">Magnaporthiopsis poae (strain ATCC 64411 / 73-15)</name>
    <name type="common">Kentucky bluegrass fungus</name>
    <name type="synonym">Magnaporthe poae</name>
    <dbReference type="NCBI Taxonomy" id="644358"/>
    <lineage>
        <taxon>Eukaryota</taxon>
        <taxon>Fungi</taxon>
        <taxon>Dikarya</taxon>
        <taxon>Ascomycota</taxon>
        <taxon>Pezizomycotina</taxon>
        <taxon>Sordariomycetes</taxon>
        <taxon>Sordariomycetidae</taxon>
        <taxon>Magnaporthales</taxon>
        <taxon>Magnaporthaceae</taxon>
        <taxon>Magnaporthiopsis</taxon>
    </lineage>
</organism>
<reference evidence="3" key="1">
    <citation type="submission" date="2010-05" db="EMBL/GenBank/DDBJ databases">
        <title>The genome sequence of Magnaporthe poae strain ATCC 64411.</title>
        <authorList>
            <person name="Ma L.-J."/>
            <person name="Dead R."/>
            <person name="Young S."/>
            <person name="Zeng Q."/>
            <person name="Koehrsen M."/>
            <person name="Alvarado L."/>
            <person name="Berlin A."/>
            <person name="Chapman S.B."/>
            <person name="Chen Z."/>
            <person name="Freedman E."/>
            <person name="Gellesch M."/>
            <person name="Goldberg J."/>
            <person name="Griggs A."/>
            <person name="Gujja S."/>
            <person name="Heilman E.R."/>
            <person name="Heiman D."/>
            <person name="Hepburn T."/>
            <person name="Howarth C."/>
            <person name="Jen D."/>
            <person name="Larson L."/>
            <person name="Mehta T."/>
            <person name="Neiman D."/>
            <person name="Pearson M."/>
            <person name="Roberts A."/>
            <person name="Saif S."/>
            <person name="Shea T."/>
            <person name="Shenoy N."/>
            <person name="Sisk P."/>
            <person name="Stolte C."/>
            <person name="Sykes S."/>
            <person name="Walk T."/>
            <person name="White J."/>
            <person name="Yandava C."/>
            <person name="Haas B."/>
            <person name="Nusbaum C."/>
            <person name="Birren B."/>
        </authorList>
    </citation>
    <scope>NUCLEOTIDE SEQUENCE [LARGE SCALE GENOMIC DNA]</scope>
    <source>
        <strain evidence="3">ATCC 64411 / 73-15</strain>
    </source>
</reference>
<dbReference type="AlphaFoldDB" id="A0A0C4DM22"/>
<evidence type="ECO:0000313" key="1">
    <source>
        <dbReference type="EMBL" id="KLU81741.1"/>
    </source>
</evidence>
<reference evidence="2" key="5">
    <citation type="submission" date="2015-06" db="UniProtKB">
        <authorList>
            <consortium name="EnsemblFungi"/>
        </authorList>
    </citation>
    <scope>IDENTIFICATION</scope>
    <source>
        <strain evidence="2">ATCC 64411</strain>
    </source>
</reference>
<keyword evidence="3" id="KW-1185">Reference proteome</keyword>
<dbReference type="VEuPathDB" id="FungiDB:MAPG_00822"/>
<protein>
    <submittedName>
        <fullName evidence="1 2">Uncharacterized protein</fullName>
    </submittedName>
</protein>
<dbReference type="EnsemblFungi" id="MAPG_00822T0">
    <property type="protein sequence ID" value="MAPG_00822T0"/>
    <property type="gene ID" value="MAPG_00822"/>
</dbReference>
<reference evidence="1" key="3">
    <citation type="submission" date="2011-03" db="EMBL/GenBank/DDBJ databases">
        <title>Annotation of Magnaporthe poae ATCC 64411.</title>
        <authorList>
            <person name="Ma L.-J."/>
            <person name="Dead R."/>
            <person name="Young S.K."/>
            <person name="Zeng Q."/>
            <person name="Gargeya S."/>
            <person name="Fitzgerald M."/>
            <person name="Haas B."/>
            <person name="Abouelleil A."/>
            <person name="Alvarado L."/>
            <person name="Arachchi H.M."/>
            <person name="Berlin A."/>
            <person name="Brown A."/>
            <person name="Chapman S.B."/>
            <person name="Chen Z."/>
            <person name="Dunbar C."/>
            <person name="Freedman E."/>
            <person name="Gearin G."/>
            <person name="Gellesch M."/>
            <person name="Goldberg J."/>
            <person name="Griggs A."/>
            <person name="Gujja S."/>
            <person name="Heiman D."/>
            <person name="Howarth C."/>
            <person name="Larson L."/>
            <person name="Lui A."/>
            <person name="MacDonald P.J.P."/>
            <person name="Mehta T."/>
            <person name="Montmayeur A."/>
            <person name="Murphy C."/>
            <person name="Neiman D."/>
            <person name="Pearson M."/>
            <person name="Priest M."/>
            <person name="Roberts A."/>
            <person name="Saif S."/>
            <person name="Shea T."/>
            <person name="Shenoy N."/>
            <person name="Sisk P."/>
            <person name="Stolte C."/>
            <person name="Sykes S."/>
            <person name="Yandava C."/>
            <person name="Wortman J."/>
            <person name="Nusbaum C."/>
            <person name="Birren B."/>
        </authorList>
    </citation>
    <scope>NUCLEOTIDE SEQUENCE</scope>
    <source>
        <strain evidence="1">ATCC 64411</strain>
    </source>
</reference>
<proteinExistence type="predicted"/>
<dbReference type="STRING" id="644358.A0A0C4DM22"/>
<sequence length="109" mass="11853">MGAAIVRMPSLVVPPRNNAAAAADDSSSSSAAGQLDYGFYCSGCHKMRLQFEQRTLPAHVAAQLFPPTLKDRRRAMDAIALRLWSTQGFIEHVGKCYGAQILLQSMRSA</sequence>
<gene>
    <name evidence="1" type="ORF">MAPG_00822</name>
</gene>
<name>A0A0C4DM22_MAGP6</name>
<evidence type="ECO:0000313" key="2">
    <source>
        <dbReference type="EnsemblFungi" id="MAPG_00822T0"/>
    </source>
</evidence>
<evidence type="ECO:0000313" key="3">
    <source>
        <dbReference type="Proteomes" id="UP000011715"/>
    </source>
</evidence>